<feature type="chain" id="PRO_5002871997" evidence="4">
    <location>
        <begin position="23"/>
        <end position="406"/>
    </location>
</feature>
<evidence type="ECO:0000256" key="1">
    <source>
        <dbReference type="ARBA" id="ARBA00010062"/>
    </source>
</evidence>
<dbReference type="STRING" id="460265.Mnod_3421"/>
<evidence type="ECO:0000256" key="3">
    <source>
        <dbReference type="ARBA" id="ARBA00022970"/>
    </source>
</evidence>
<organism evidence="6 7">
    <name type="scientific">Methylobacterium nodulans (strain LMG 21967 / CNCM I-2342 / ORS 2060)</name>
    <dbReference type="NCBI Taxonomy" id="460265"/>
    <lineage>
        <taxon>Bacteria</taxon>
        <taxon>Pseudomonadati</taxon>
        <taxon>Pseudomonadota</taxon>
        <taxon>Alphaproteobacteria</taxon>
        <taxon>Hyphomicrobiales</taxon>
        <taxon>Methylobacteriaceae</taxon>
        <taxon>Methylobacterium</taxon>
    </lineage>
</organism>
<dbReference type="GO" id="GO:0006865">
    <property type="term" value="P:amino acid transport"/>
    <property type="evidence" value="ECO:0007669"/>
    <property type="project" value="UniProtKB-KW"/>
</dbReference>
<dbReference type="InterPro" id="IPR028081">
    <property type="entry name" value="Leu-bd"/>
</dbReference>
<evidence type="ECO:0000313" key="7">
    <source>
        <dbReference type="Proteomes" id="UP000008207"/>
    </source>
</evidence>
<sequence length="406" mass="43860">MKARSRFCALMALMLGSSAVQAQISDNVVKIGVLSDMSAGQSDSTGPGSVVAARMAVEDFGGKVLDQPIEVVSADHQNKPDVGSNIVRQWLERQQVDVVADVPTSSVALAVQTLTRERDRIFLNSSAGSSDLSGPACSPTAIHWTYDTYSLANGTAGPLVSQGADTWYFITADYAFGHALERDTSQAVTRNGGKVSGTVRHPMGMADFSSPLLQAQASQAKVIALADPVGDTATAAKQAGEFGIQVQGQKLVGLLIDVVDLRAIGLPIAQGMLLTTSFYWDRDDETRAFAKRFFDRHKRMPTQFQAGVYSSIMHYLKAVQAAGTDEAKAVVAKMREMPVNDFFARNGRLREDGRMVHDMYLMQVKSPAESKGEWDLLKLVQTIPGERAFRPLDAGGCPLVAKDRKD</sequence>
<feature type="domain" description="Leucine-binding protein" evidence="5">
    <location>
        <begin position="29"/>
        <end position="365"/>
    </location>
</feature>
<dbReference type="HOGENOM" id="CLU_027128_1_0_5"/>
<dbReference type="Proteomes" id="UP000008207">
    <property type="component" value="Chromosome"/>
</dbReference>
<evidence type="ECO:0000313" key="6">
    <source>
        <dbReference type="EMBL" id="ACL58336.1"/>
    </source>
</evidence>
<dbReference type="Pfam" id="PF13458">
    <property type="entry name" value="Peripla_BP_6"/>
    <property type="match status" value="1"/>
</dbReference>
<proteinExistence type="inferred from homology"/>
<evidence type="ECO:0000259" key="5">
    <source>
        <dbReference type="Pfam" id="PF13458"/>
    </source>
</evidence>
<keyword evidence="2 4" id="KW-0732">Signal</keyword>
<evidence type="ECO:0000256" key="4">
    <source>
        <dbReference type="SAM" id="SignalP"/>
    </source>
</evidence>
<dbReference type="Gene3D" id="3.40.50.2300">
    <property type="match status" value="2"/>
</dbReference>
<reference evidence="6 7" key="1">
    <citation type="submission" date="2009-01" db="EMBL/GenBank/DDBJ databases">
        <title>Complete sequence of chromosome of Methylobacterium nodulans ORS 2060.</title>
        <authorList>
            <consortium name="US DOE Joint Genome Institute"/>
            <person name="Lucas S."/>
            <person name="Copeland A."/>
            <person name="Lapidus A."/>
            <person name="Glavina del Rio T."/>
            <person name="Dalin E."/>
            <person name="Tice H."/>
            <person name="Bruce D."/>
            <person name="Goodwin L."/>
            <person name="Pitluck S."/>
            <person name="Sims D."/>
            <person name="Brettin T."/>
            <person name="Detter J.C."/>
            <person name="Han C."/>
            <person name="Larimer F."/>
            <person name="Land M."/>
            <person name="Hauser L."/>
            <person name="Kyrpides N."/>
            <person name="Ivanova N."/>
            <person name="Marx C.J."/>
            <person name="Richardson P."/>
        </authorList>
    </citation>
    <scope>NUCLEOTIDE SEQUENCE [LARGE SCALE GENOMIC DNA]</scope>
    <source>
        <strain evidence="7">LMG 21967 / CNCM I-2342 / ORS 2060</strain>
    </source>
</reference>
<dbReference type="PANTHER" id="PTHR30483:SF6">
    <property type="entry name" value="PERIPLASMIC BINDING PROTEIN OF ABC TRANSPORTER FOR NATURAL AMINO ACIDS"/>
    <property type="match status" value="1"/>
</dbReference>
<dbReference type="KEGG" id="mno:Mnod_3421"/>
<feature type="signal peptide" evidence="4">
    <location>
        <begin position="1"/>
        <end position="22"/>
    </location>
</feature>
<name>B8IMF0_METNO</name>
<keyword evidence="3" id="KW-0813">Transport</keyword>
<keyword evidence="7" id="KW-1185">Reference proteome</keyword>
<dbReference type="OrthoDB" id="5794591at2"/>
<accession>B8IMF0</accession>
<protein>
    <submittedName>
        <fullName evidence="6">ABC transporter substrate-binding protein</fullName>
    </submittedName>
</protein>
<dbReference type="CDD" id="cd06327">
    <property type="entry name" value="PBP1_SBP-like"/>
    <property type="match status" value="1"/>
</dbReference>
<dbReference type="InterPro" id="IPR051010">
    <property type="entry name" value="BCAA_transport"/>
</dbReference>
<evidence type="ECO:0000256" key="2">
    <source>
        <dbReference type="ARBA" id="ARBA00022729"/>
    </source>
</evidence>
<dbReference type="RefSeq" id="WP_015929998.1">
    <property type="nucleotide sequence ID" value="NC_011894.1"/>
</dbReference>
<dbReference type="SUPFAM" id="SSF53822">
    <property type="entry name" value="Periplasmic binding protein-like I"/>
    <property type="match status" value="1"/>
</dbReference>
<dbReference type="EMBL" id="CP001349">
    <property type="protein sequence ID" value="ACL58336.1"/>
    <property type="molecule type" value="Genomic_DNA"/>
</dbReference>
<dbReference type="InterPro" id="IPR028082">
    <property type="entry name" value="Peripla_BP_I"/>
</dbReference>
<comment type="similarity">
    <text evidence="1">Belongs to the leucine-binding protein family.</text>
</comment>
<dbReference type="PANTHER" id="PTHR30483">
    <property type="entry name" value="LEUCINE-SPECIFIC-BINDING PROTEIN"/>
    <property type="match status" value="1"/>
</dbReference>
<dbReference type="eggNOG" id="COG0683">
    <property type="taxonomic scope" value="Bacteria"/>
</dbReference>
<dbReference type="AlphaFoldDB" id="B8IMF0"/>
<keyword evidence="3" id="KW-0029">Amino-acid transport</keyword>
<gene>
    <name evidence="6" type="ordered locus">Mnod_3421</name>
</gene>